<name>A0A917XG45_9ACTN</name>
<organism evidence="1 2">
    <name type="scientific">Streptomyces fuscichromogenes</name>
    <dbReference type="NCBI Taxonomy" id="1324013"/>
    <lineage>
        <taxon>Bacteria</taxon>
        <taxon>Bacillati</taxon>
        <taxon>Actinomycetota</taxon>
        <taxon>Actinomycetes</taxon>
        <taxon>Kitasatosporales</taxon>
        <taxon>Streptomycetaceae</taxon>
        <taxon>Streptomyces</taxon>
    </lineage>
</organism>
<dbReference type="AlphaFoldDB" id="A0A917XG45"/>
<sequence length="198" mass="22376">MRDFPRARRLLTGPGSAARIAGALMLVCTVANQHPSSAFNRLQRKDTLSLLPNWRFFAPTPAMYDYHLLYRTLGQDSSTSPWRELEAITGRRFTQIVWFPTRRQEKAVFDVCSEILRHVDKGFEFVVNVPAYRALLAYIGTHVEADRASGVKGFQFTLVRGAGYDTTEEPKTLFISPYVPMGSFVRETVCNPLKRGGV</sequence>
<dbReference type="Proteomes" id="UP000653411">
    <property type="component" value="Unassembled WGS sequence"/>
</dbReference>
<reference evidence="1" key="1">
    <citation type="journal article" date="2014" name="Int. J. Syst. Evol. Microbiol.">
        <title>Complete genome sequence of Corynebacterium casei LMG S-19264T (=DSM 44701T), isolated from a smear-ripened cheese.</title>
        <authorList>
            <consortium name="US DOE Joint Genome Institute (JGI-PGF)"/>
            <person name="Walter F."/>
            <person name="Albersmeier A."/>
            <person name="Kalinowski J."/>
            <person name="Ruckert C."/>
        </authorList>
    </citation>
    <scope>NUCLEOTIDE SEQUENCE</scope>
    <source>
        <strain evidence="1">CGMCC 4.7110</strain>
    </source>
</reference>
<protein>
    <submittedName>
        <fullName evidence="1">Uncharacterized protein</fullName>
    </submittedName>
</protein>
<evidence type="ECO:0000313" key="2">
    <source>
        <dbReference type="Proteomes" id="UP000653411"/>
    </source>
</evidence>
<evidence type="ECO:0000313" key="1">
    <source>
        <dbReference type="EMBL" id="GGN19681.1"/>
    </source>
</evidence>
<gene>
    <name evidence="1" type="ORF">GCM10011578_049670</name>
</gene>
<accession>A0A917XG45</accession>
<reference evidence="1" key="2">
    <citation type="submission" date="2020-09" db="EMBL/GenBank/DDBJ databases">
        <authorList>
            <person name="Sun Q."/>
            <person name="Zhou Y."/>
        </authorList>
    </citation>
    <scope>NUCLEOTIDE SEQUENCE</scope>
    <source>
        <strain evidence="1">CGMCC 4.7110</strain>
    </source>
</reference>
<comment type="caution">
    <text evidence="1">The sequence shown here is derived from an EMBL/GenBank/DDBJ whole genome shotgun (WGS) entry which is preliminary data.</text>
</comment>
<dbReference type="EMBL" id="BMML01000011">
    <property type="protein sequence ID" value="GGN19681.1"/>
    <property type="molecule type" value="Genomic_DNA"/>
</dbReference>
<keyword evidence="2" id="KW-1185">Reference proteome</keyword>
<proteinExistence type="predicted"/>